<dbReference type="InterPro" id="IPR000847">
    <property type="entry name" value="LysR_HTH_N"/>
</dbReference>
<feature type="domain" description="HTH lysR-type" evidence="4">
    <location>
        <begin position="39"/>
        <end position="94"/>
    </location>
</feature>
<evidence type="ECO:0000256" key="2">
    <source>
        <dbReference type="ARBA" id="ARBA00023015"/>
    </source>
</evidence>
<accession>A0ABY8XR74</accession>
<gene>
    <name evidence="5" type="ORF">QP939_04805</name>
</gene>
<dbReference type="SUPFAM" id="SSF46785">
    <property type="entry name" value="Winged helix' DNA-binding domain"/>
    <property type="match status" value="1"/>
</dbReference>
<comment type="similarity">
    <text evidence="1">Belongs to the LysR transcriptional regulatory family.</text>
</comment>
<evidence type="ECO:0000256" key="1">
    <source>
        <dbReference type="ARBA" id="ARBA00009437"/>
    </source>
</evidence>
<dbReference type="RefSeq" id="WP_285455319.1">
    <property type="nucleotide sequence ID" value="NZ_CP127173.1"/>
</dbReference>
<proteinExistence type="inferred from homology"/>
<dbReference type="Gene3D" id="1.10.10.10">
    <property type="entry name" value="Winged helix-like DNA-binding domain superfamily/Winged helix DNA-binding domain"/>
    <property type="match status" value="1"/>
</dbReference>
<dbReference type="Proteomes" id="UP001227101">
    <property type="component" value="Chromosome"/>
</dbReference>
<name>A0ABY8XR74_9PSEU</name>
<evidence type="ECO:0000313" key="5">
    <source>
        <dbReference type="EMBL" id="WIV58000.1"/>
    </source>
</evidence>
<organism evidence="5 6">
    <name type="scientific">Amycolatopsis nalaikhensis</name>
    <dbReference type="NCBI Taxonomy" id="715472"/>
    <lineage>
        <taxon>Bacteria</taxon>
        <taxon>Bacillati</taxon>
        <taxon>Actinomycetota</taxon>
        <taxon>Actinomycetes</taxon>
        <taxon>Pseudonocardiales</taxon>
        <taxon>Pseudonocardiaceae</taxon>
        <taxon>Amycolatopsis</taxon>
    </lineage>
</organism>
<keyword evidence="6" id="KW-1185">Reference proteome</keyword>
<dbReference type="PANTHER" id="PTHR30126">
    <property type="entry name" value="HTH-TYPE TRANSCRIPTIONAL REGULATOR"/>
    <property type="match status" value="1"/>
</dbReference>
<dbReference type="InterPro" id="IPR036388">
    <property type="entry name" value="WH-like_DNA-bd_sf"/>
</dbReference>
<evidence type="ECO:0000313" key="6">
    <source>
        <dbReference type="Proteomes" id="UP001227101"/>
    </source>
</evidence>
<dbReference type="EMBL" id="CP127173">
    <property type="protein sequence ID" value="WIV58000.1"/>
    <property type="molecule type" value="Genomic_DNA"/>
</dbReference>
<evidence type="ECO:0000256" key="3">
    <source>
        <dbReference type="ARBA" id="ARBA00023163"/>
    </source>
</evidence>
<keyword evidence="3" id="KW-0804">Transcription</keyword>
<keyword evidence="2" id="KW-0805">Transcription regulation</keyword>
<protein>
    <submittedName>
        <fullName evidence="5">LysR family transcriptional regulator</fullName>
    </submittedName>
</protein>
<evidence type="ECO:0000259" key="4">
    <source>
        <dbReference type="Pfam" id="PF00126"/>
    </source>
</evidence>
<reference evidence="5 6" key="1">
    <citation type="submission" date="2023-06" db="EMBL/GenBank/DDBJ databases">
        <authorList>
            <person name="Oyuntsetseg B."/>
            <person name="Kim S.B."/>
        </authorList>
    </citation>
    <scope>NUCLEOTIDE SEQUENCE [LARGE SCALE GENOMIC DNA]</scope>
    <source>
        <strain evidence="5 6">2-2</strain>
    </source>
</reference>
<sequence length="364" mass="40114">MLELELELSDWKTSEETLVRDSEVAELLGFPAELLDTSLDQLRTLAVVHATGSAQRAARVLQRSQSSVQKQLDTLNDAAIRLMGEALVAKQGRGKDFLFTSSGDEVVALATSTLRAWTERVHGARRRVGSTITVGTTEFTVEFLGEVWPQLRDTFERRGIQLKIEHVRTRDLKSKLDAEQVDLVCGSFAAERGRGPDVPHDFLEWHRERVALLTNLSTREVPDRPVTRDALAGLPLLAPTAGLLADFLTRWYGPEYRGKLHVVADIDALNYGLNLLSSKLMFGCLLTTERVADAAIEGRLPGANLRKIQLGTGYEPELEIVTGIFARAGERQRYAADHPLNLLWDAFAAAAPAGRDAQHEVAGS</sequence>
<dbReference type="InterPro" id="IPR036390">
    <property type="entry name" value="WH_DNA-bd_sf"/>
</dbReference>
<dbReference type="PANTHER" id="PTHR30126:SF39">
    <property type="entry name" value="HTH-TYPE TRANSCRIPTIONAL REGULATOR CYSL"/>
    <property type="match status" value="1"/>
</dbReference>
<dbReference type="Pfam" id="PF00126">
    <property type="entry name" value="HTH_1"/>
    <property type="match status" value="1"/>
</dbReference>